<dbReference type="InterPro" id="IPR009081">
    <property type="entry name" value="PP-bd_ACP"/>
</dbReference>
<evidence type="ECO:0000256" key="5">
    <source>
        <dbReference type="ARBA" id="ARBA00022737"/>
    </source>
</evidence>
<reference evidence="9" key="1">
    <citation type="journal article" date="2017" name="Genome Biol.">
        <title>Comparative genomics reveals high biological diversity and specific adaptations in the industrially and medically important fungal genus Aspergillus.</title>
        <authorList>
            <person name="de Vries R.P."/>
            <person name="Riley R."/>
            <person name="Wiebenga A."/>
            <person name="Aguilar-Osorio G."/>
            <person name="Amillis S."/>
            <person name="Uchima C.A."/>
            <person name="Anderluh G."/>
            <person name="Asadollahi M."/>
            <person name="Askin M."/>
            <person name="Barry K."/>
            <person name="Battaglia E."/>
            <person name="Bayram O."/>
            <person name="Benocci T."/>
            <person name="Braus-Stromeyer S.A."/>
            <person name="Caldana C."/>
            <person name="Canovas D."/>
            <person name="Cerqueira G.C."/>
            <person name="Chen F."/>
            <person name="Chen W."/>
            <person name="Choi C."/>
            <person name="Clum A."/>
            <person name="Dos Santos R.A."/>
            <person name="Damasio A.R."/>
            <person name="Diallinas G."/>
            <person name="Emri T."/>
            <person name="Fekete E."/>
            <person name="Flipphi M."/>
            <person name="Freyberg S."/>
            <person name="Gallo A."/>
            <person name="Gournas C."/>
            <person name="Habgood R."/>
            <person name="Hainaut M."/>
            <person name="Harispe M.L."/>
            <person name="Henrissat B."/>
            <person name="Hilden K.S."/>
            <person name="Hope R."/>
            <person name="Hossain A."/>
            <person name="Karabika E."/>
            <person name="Karaffa L."/>
            <person name="Karanyi Z."/>
            <person name="Krasevec N."/>
            <person name="Kuo A."/>
            <person name="Kusch H."/>
            <person name="LaButti K."/>
            <person name="Lagendijk E.L."/>
            <person name="Lapidus A."/>
            <person name="Levasseur A."/>
            <person name="Lindquist E."/>
            <person name="Lipzen A."/>
            <person name="Logrieco A.F."/>
            <person name="MacCabe A."/>
            <person name="Maekelae M.R."/>
            <person name="Malavazi I."/>
            <person name="Melin P."/>
            <person name="Meyer V."/>
            <person name="Mielnichuk N."/>
            <person name="Miskei M."/>
            <person name="Molnar A.P."/>
            <person name="Mule G."/>
            <person name="Ngan C.Y."/>
            <person name="Orejas M."/>
            <person name="Orosz E."/>
            <person name="Ouedraogo J.P."/>
            <person name="Overkamp K.M."/>
            <person name="Park H.-S."/>
            <person name="Perrone G."/>
            <person name="Piumi F."/>
            <person name="Punt P.J."/>
            <person name="Ram A.F."/>
            <person name="Ramon A."/>
            <person name="Rauscher S."/>
            <person name="Record E."/>
            <person name="Riano-Pachon D.M."/>
            <person name="Robert V."/>
            <person name="Roehrig J."/>
            <person name="Ruller R."/>
            <person name="Salamov A."/>
            <person name="Salih N.S."/>
            <person name="Samson R.A."/>
            <person name="Sandor E."/>
            <person name="Sanguinetti M."/>
            <person name="Schuetze T."/>
            <person name="Sepcic K."/>
            <person name="Shelest E."/>
            <person name="Sherlock G."/>
            <person name="Sophianopoulou V."/>
            <person name="Squina F.M."/>
            <person name="Sun H."/>
            <person name="Susca A."/>
            <person name="Todd R.B."/>
            <person name="Tsang A."/>
            <person name="Unkles S.E."/>
            <person name="van de Wiele N."/>
            <person name="van Rossen-Uffink D."/>
            <person name="Oliveira J.V."/>
            <person name="Vesth T.C."/>
            <person name="Visser J."/>
            <person name="Yu J.-H."/>
            <person name="Zhou M."/>
            <person name="Andersen M.R."/>
            <person name="Archer D.B."/>
            <person name="Baker S.E."/>
            <person name="Benoit I."/>
            <person name="Brakhage A.A."/>
            <person name="Braus G.H."/>
            <person name="Fischer R."/>
            <person name="Frisvad J.C."/>
            <person name="Goldman G.H."/>
            <person name="Houbraken J."/>
            <person name="Oakley B."/>
            <person name="Pocsi I."/>
            <person name="Scazzocchio C."/>
            <person name="Seiboth B."/>
            <person name="vanKuyk P.A."/>
            <person name="Wortman J."/>
            <person name="Dyer P.S."/>
            <person name="Grigoriev I.V."/>
        </authorList>
    </citation>
    <scope>NUCLEOTIDE SEQUENCE [LARGE SCALE GENOMIC DNA]</scope>
    <source>
        <strain evidence="9">CBS 101740 / IMI 381727 / IBT 21946</strain>
    </source>
</reference>
<dbReference type="Proteomes" id="UP000184499">
    <property type="component" value="Unassembled WGS sequence"/>
</dbReference>
<dbReference type="EMBL" id="KV878680">
    <property type="protein sequence ID" value="OJJ75532.1"/>
    <property type="molecule type" value="Genomic_DNA"/>
</dbReference>
<dbReference type="Gene3D" id="3.40.50.1820">
    <property type="entry name" value="alpha/beta hydrolase"/>
    <property type="match status" value="1"/>
</dbReference>
<dbReference type="PROSITE" id="PS00455">
    <property type="entry name" value="AMP_BINDING"/>
    <property type="match status" value="1"/>
</dbReference>
<dbReference type="CDD" id="cd05930">
    <property type="entry name" value="A_NRPS"/>
    <property type="match status" value="1"/>
</dbReference>
<dbReference type="NCBIfam" id="TIGR01733">
    <property type="entry name" value="AA-adenyl-dom"/>
    <property type="match status" value="1"/>
</dbReference>
<evidence type="ECO:0000313" key="8">
    <source>
        <dbReference type="EMBL" id="OJJ75532.1"/>
    </source>
</evidence>
<organism evidence="8 9">
    <name type="scientific">Aspergillus brasiliensis (strain CBS 101740 / IMI 381727 / IBT 21946)</name>
    <dbReference type="NCBI Taxonomy" id="767769"/>
    <lineage>
        <taxon>Eukaryota</taxon>
        <taxon>Fungi</taxon>
        <taxon>Dikarya</taxon>
        <taxon>Ascomycota</taxon>
        <taxon>Pezizomycotina</taxon>
        <taxon>Eurotiomycetes</taxon>
        <taxon>Eurotiomycetidae</taxon>
        <taxon>Eurotiales</taxon>
        <taxon>Aspergillaceae</taxon>
        <taxon>Aspergillus</taxon>
        <taxon>Aspergillus subgen. Circumdati</taxon>
    </lineage>
</organism>
<dbReference type="GeneID" id="93576184"/>
<dbReference type="InterPro" id="IPR013217">
    <property type="entry name" value="Methyltransf_12"/>
</dbReference>
<dbReference type="PANTHER" id="PTHR45527">
    <property type="entry name" value="NONRIBOSOMAL PEPTIDE SYNTHETASE"/>
    <property type="match status" value="1"/>
</dbReference>
<dbReference type="Gene3D" id="3.30.559.30">
    <property type="entry name" value="Nonribosomal peptide synthetase, condensation domain"/>
    <property type="match status" value="2"/>
</dbReference>
<dbReference type="Gene3D" id="3.40.50.150">
    <property type="entry name" value="Vaccinia Virus protein VP39"/>
    <property type="match status" value="1"/>
</dbReference>
<dbReference type="SUPFAM" id="SSF53335">
    <property type="entry name" value="S-adenosyl-L-methionine-dependent methyltransferases"/>
    <property type="match status" value="1"/>
</dbReference>
<evidence type="ECO:0000313" key="9">
    <source>
        <dbReference type="Proteomes" id="UP000184499"/>
    </source>
</evidence>
<dbReference type="Gene3D" id="2.30.38.10">
    <property type="entry name" value="Luciferase, Domain 3"/>
    <property type="match status" value="1"/>
</dbReference>
<evidence type="ECO:0000256" key="4">
    <source>
        <dbReference type="ARBA" id="ARBA00022679"/>
    </source>
</evidence>
<dbReference type="Pfam" id="PF00550">
    <property type="entry name" value="PP-binding"/>
    <property type="match status" value="1"/>
</dbReference>
<evidence type="ECO:0000256" key="6">
    <source>
        <dbReference type="ARBA" id="ARBA00029454"/>
    </source>
</evidence>
<dbReference type="GO" id="GO:0016874">
    <property type="term" value="F:ligase activity"/>
    <property type="evidence" value="ECO:0007669"/>
    <property type="project" value="UniProtKB-KW"/>
</dbReference>
<protein>
    <recommendedName>
        <fullName evidence="7">Carrier domain-containing protein</fullName>
    </recommendedName>
</protein>
<dbReference type="STRING" id="767769.A0A1L9UVA0"/>
<comment type="similarity">
    <text evidence="6">Belongs to the NRP synthetase family.</text>
</comment>
<dbReference type="SMART" id="SM00823">
    <property type="entry name" value="PKS_PP"/>
    <property type="match status" value="1"/>
</dbReference>
<dbReference type="Pfam" id="PF08242">
    <property type="entry name" value="Methyltransf_12"/>
    <property type="match status" value="1"/>
</dbReference>
<dbReference type="GO" id="GO:0016740">
    <property type="term" value="F:transferase activity"/>
    <property type="evidence" value="ECO:0007669"/>
    <property type="project" value="UniProtKB-KW"/>
</dbReference>
<keyword evidence="3" id="KW-0436">Ligase</keyword>
<keyword evidence="2" id="KW-0597">Phosphoprotein</keyword>
<dbReference type="InterPro" id="IPR029058">
    <property type="entry name" value="AB_hydrolase_fold"/>
</dbReference>
<dbReference type="InterPro" id="IPR045851">
    <property type="entry name" value="AMP-bd_C_sf"/>
</dbReference>
<dbReference type="PROSITE" id="PS50075">
    <property type="entry name" value="CARRIER"/>
    <property type="match status" value="1"/>
</dbReference>
<sequence>MAEVEQRHLAYWLEQLEGSQPAELLCDKPRSTISGKAQVHHFALDDQLYQELQAFCQTHQTTPFVVLLAAFRATHYRLTGVDDATIGTPIPSNTNLLCLRTTVELEDSFHALVQRIHQTNSTALCNQGVPFQKIVSELRPRNPLVRTTFAVHSSEDANSPRLDGVTVATSKFDIEFHLIQEEAQRMSGHIIFSDDRFEASSMRFVASVFTEVLARGLKTPEALVSTLPLTQGLSALAEMGLTDIVRTDYPRDSSVVELFRRQVSLSPNAVAVKNAYSSSQLTYAELDRQSDQLAHWLVQRGLAPETMVAVLAPRSCETIVALLAILKANLAYVPLDINIPGGRLESILSAVQGDKLVLLGAGVTPPTLQLQGVSFRHIAQVLEDEQGQRFTGTLPTPTATSLAYVIFTSGSTGKPKGVQVEHRGIVRLVRETNVASKTQSSGIIAHVANLAFDIATWEIYAALLNGGRVVCIDYMTVVDPVTLGRVLHREAVQSCMLTPAFLKQCLVSAPSALSDLELLIVAGDRLDPRDAAQAKGIIKGDLVNAYGPTENTTFSTIYKVPAHEKCVNGMPIGVAISNSGAFIMDPEQRLVPPGVMGELIVTGDGLARGYTDAELNKDRFVHVAINGESVRAYRTGDRVRHRPSDGMIEFFGRMDFQVKIRGHRIELPEIEHALLRSEFVSDAVTLAYQPEGEPAELVSFVTVQGDIADAAAQQDSQDQKDAAGDDSRLENQVESWRDLFETGTYADINTIDTTQVGRDFMGWKSMYDGELIDTAEMNEWLDDTIHHMKRNGGHPRNVLELGTGTGMILFNLIDNLSSYVGLDPSASAAAFVNKMAQARPALADKVDVRVGTAIDVDSLGALNHPDLVVINSVAQYFPTQEYLSSVVDKLLAIDGVERIYFGDVRSWALYRDFCTTRALHQLGSSATKEAVRRELAKKAAEEEEFLADPAYFTNLMSRLPGIVEHVEILPKRMKATNELSCYRFAAVIHKRQAGQPKTIQEISEDAWVDFKAKRLDRAGLLGLLQASSAASTIAVSNVPYSKTILERHIVDSLDDEIEEGADWLSSQREAAERCPALSAWDLAELAEQAGFKVELSWARQYSLRGGLDAVFHRVEGLRPLFRFPTEHEGRSTESLTNSPLRRQEAQVVETRLKMALQASLPKYMIPARIAVLDKMPINANGKVDRKQLAKLASVFAKATKSSRQIVEPRTDLERAVCEELSSVLNVDAVGITDNFFDLGGHSLMAPRVAARINQRLNATILLRDVFAHPVVADLAKKVGESLNDSSQDKLDQDAGEDEDEAIEIEDEEELLTMSLATKLRHFNYVARPQCVKSLGIASEDIEEVLPATGVQTRMLVFIEEAKEMNITKPCIEHFVYRVPDELDPVRLEQAIVDVTKRHDAFRTVWVQVEHPLSPYAQCILNPAHPRAQLPMVHSVVHEYDPSPDSLWEQTIGNAQRSAEEYIRLDRPGAVVQVVRSADNKHHVLIFSLFHLIYDGMSFDFLRRSFAQAYEGVPPSNLPAVGMRHPVEKHYKTDWLATSMYWMKRLAGVAPFKAGQTVLLKGDAAVPGQFTSIRTTQDTACEILESSMSLNELFAFSRIAKFPSPMAILQGAWAMTLAQTLIKTNKSAGQEEEPSAATNLDVQFGSVFHGRHSPEALRCVALMLDVFPTRIVFSDVYNKGEEEKGGGPKKRTHREICQELFTQYVDSLEYSEMPCPTIDFAKLTRRFDNTIILQAYPKEEDEAVDVDASGLPKITGMETLPGFTREENLQAPWKETNHGYPILMELWPGRNSEDEKFRLRCTYNNHWPGYEFMTQEWAQGLLLTLDQALEQILHNPDGEFDPVRLVEGSQR</sequence>
<evidence type="ECO:0000256" key="1">
    <source>
        <dbReference type="ARBA" id="ARBA00022450"/>
    </source>
</evidence>
<dbReference type="VEuPathDB" id="FungiDB:ASPBRDRAFT_372853"/>
<keyword evidence="4" id="KW-0808">Transferase</keyword>
<dbReference type="Pfam" id="PF00501">
    <property type="entry name" value="AMP-binding"/>
    <property type="match status" value="1"/>
</dbReference>
<feature type="domain" description="Carrier" evidence="7">
    <location>
        <begin position="1207"/>
        <end position="1282"/>
    </location>
</feature>
<dbReference type="InterPro" id="IPR029063">
    <property type="entry name" value="SAM-dependent_MTases_sf"/>
</dbReference>
<dbReference type="FunFam" id="3.40.50.980:FF:000001">
    <property type="entry name" value="Non-ribosomal peptide synthetase"/>
    <property type="match status" value="1"/>
</dbReference>
<dbReference type="CDD" id="cd02440">
    <property type="entry name" value="AdoMet_MTases"/>
    <property type="match status" value="1"/>
</dbReference>
<dbReference type="OrthoDB" id="416786at2759"/>
<dbReference type="FunFam" id="1.10.1200.10:FF:000005">
    <property type="entry name" value="Nonribosomal peptide synthetase 1"/>
    <property type="match status" value="1"/>
</dbReference>
<dbReference type="Gene3D" id="3.30.300.30">
    <property type="match status" value="2"/>
</dbReference>
<dbReference type="InterPro" id="IPR036736">
    <property type="entry name" value="ACP-like_sf"/>
</dbReference>
<name>A0A1L9UVA0_ASPBC</name>
<dbReference type="GO" id="GO:0005737">
    <property type="term" value="C:cytoplasm"/>
    <property type="evidence" value="ECO:0007669"/>
    <property type="project" value="TreeGrafter"/>
</dbReference>
<evidence type="ECO:0000256" key="2">
    <source>
        <dbReference type="ARBA" id="ARBA00022553"/>
    </source>
</evidence>
<dbReference type="InterPro" id="IPR000873">
    <property type="entry name" value="AMP-dep_synth/lig_dom"/>
</dbReference>
<proteinExistence type="inferred from homology"/>
<dbReference type="InterPro" id="IPR010071">
    <property type="entry name" value="AA_adenyl_dom"/>
</dbReference>
<evidence type="ECO:0000259" key="7">
    <source>
        <dbReference type="PROSITE" id="PS50075"/>
    </source>
</evidence>
<dbReference type="Gene3D" id="3.40.50.980">
    <property type="match status" value="2"/>
</dbReference>
<dbReference type="InterPro" id="IPR001242">
    <property type="entry name" value="Condensation_dom"/>
</dbReference>
<dbReference type="InterPro" id="IPR020845">
    <property type="entry name" value="AMP-binding_CS"/>
</dbReference>
<dbReference type="SUPFAM" id="SSF56801">
    <property type="entry name" value="Acetyl-CoA synthetase-like"/>
    <property type="match status" value="1"/>
</dbReference>
<dbReference type="SUPFAM" id="SSF47336">
    <property type="entry name" value="ACP-like"/>
    <property type="match status" value="1"/>
</dbReference>
<dbReference type="GO" id="GO:0009403">
    <property type="term" value="P:toxin biosynthetic process"/>
    <property type="evidence" value="ECO:0007669"/>
    <property type="project" value="UniProtKB-ARBA"/>
</dbReference>
<gene>
    <name evidence="8" type="ORF">ASPBRDRAFT_372853</name>
</gene>
<keyword evidence="5" id="KW-0677">Repeat</keyword>
<dbReference type="GO" id="GO:0031177">
    <property type="term" value="F:phosphopantetheine binding"/>
    <property type="evidence" value="ECO:0007669"/>
    <property type="project" value="InterPro"/>
</dbReference>
<dbReference type="PANTHER" id="PTHR45527:SF1">
    <property type="entry name" value="FATTY ACID SYNTHASE"/>
    <property type="match status" value="1"/>
</dbReference>
<dbReference type="OMA" id="ILMELWP"/>
<dbReference type="RefSeq" id="XP_067482779.1">
    <property type="nucleotide sequence ID" value="XM_067623696.1"/>
</dbReference>
<dbReference type="SUPFAM" id="SSF52777">
    <property type="entry name" value="CoA-dependent acyltransferases"/>
    <property type="match status" value="3"/>
</dbReference>
<dbReference type="InterPro" id="IPR020806">
    <property type="entry name" value="PKS_PP-bd"/>
</dbReference>
<keyword evidence="1" id="KW-0596">Phosphopantetheine</keyword>
<dbReference type="InterPro" id="IPR023213">
    <property type="entry name" value="CAT-like_dom_sf"/>
</dbReference>
<dbReference type="Gene3D" id="3.30.559.10">
    <property type="entry name" value="Chloramphenicol acetyltransferase-like domain"/>
    <property type="match status" value="2"/>
</dbReference>
<dbReference type="GO" id="GO:0043041">
    <property type="term" value="P:amino acid activation for nonribosomal peptide biosynthetic process"/>
    <property type="evidence" value="ECO:0007669"/>
    <property type="project" value="TreeGrafter"/>
</dbReference>
<accession>A0A1L9UVA0</accession>
<evidence type="ECO:0000256" key="3">
    <source>
        <dbReference type="ARBA" id="ARBA00022598"/>
    </source>
</evidence>
<keyword evidence="9" id="KW-1185">Reference proteome</keyword>
<dbReference type="Pfam" id="PF00668">
    <property type="entry name" value="Condensation"/>
    <property type="match status" value="2"/>
</dbReference>